<dbReference type="EMBL" id="JAAAMV010000023">
    <property type="protein sequence ID" value="NBD26707.1"/>
    <property type="molecule type" value="Genomic_DNA"/>
</dbReference>
<dbReference type="Gene3D" id="3.90.550.10">
    <property type="entry name" value="Spore Coat Polysaccharide Biosynthesis Protein SpsA, Chain A"/>
    <property type="match status" value="1"/>
</dbReference>
<keyword evidence="3" id="KW-1185">Reference proteome</keyword>
<dbReference type="InterPro" id="IPR029044">
    <property type="entry name" value="Nucleotide-diphossugar_trans"/>
</dbReference>
<protein>
    <submittedName>
        <fullName evidence="2">Glycosyltransferase</fullName>
    </submittedName>
</protein>
<dbReference type="SMART" id="SM00028">
    <property type="entry name" value="TPR"/>
    <property type="match status" value="3"/>
</dbReference>
<organism evidence="2 3">
    <name type="scientific">Paenibacillus glycinis</name>
    <dbReference type="NCBI Taxonomy" id="2697035"/>
    <lineage>
        <taxon>Bacteria</taxon>
        <taxon>Bacillati</taxon>
        <taxon>Bacillota</taxon>
        <taxon>Bacilli</taxon>
        <taxon>Bacillales</taxon>
        <taxon>Paenibacillaceae</taxon>
        <taxon>Paenibacillus</taxon>
    </lineage>
</organism>
<dbReference type="InterPro" id="IPR011990">
    <property type="entry name" value="TPR-like_helical_dom_sf"/>
</dbReference>
<evidence type="ECO:0000313" key="3">
    <source>
        <dbReference type="Proteomes" id="UP000665561"/>
    </source>
</evidence>
<dbReference type="Proteomes" id="UP000665561">
    <property type="component" value="Unassembled WGS sequence"/>
</dbReference>
<comment type="caution">
    <text evidence="2">The sequence shown here is derived from an EMBL/GenBank/DDBJ whole genome shotgun (WGS) entry which is preliminary data.</text>
</comment>
<dbReference type="Gene3D" id="1.25.40.10">
    <property type="entry name" value="Tetratricopeptide repeat domain"/>
    <property type="match status" value="1"/>
</dbReference>
<name>A0ABW9XVJ6_9BACL</name>
<dbReference type="SUPFAM" id="SSF48452">
    <property type="entry name" value="TPR-like"/>
    <property type="match status" value="2"/>
</dbReference>
<feature type="domain" description="Glycosyltransferase 2-like" evidence="1">
    <location>
        <begin position="6"/>
        <end position="103"/>
    </location>
</feature>
<dbReference type="InterPro" id="IPR019734">
    <property type="entry name" value="TPR_rpt"/>
</dbReference>
<evidence type="ECO:0000259" key="1">
    <source>
        <dbReference type="Pfam" id="PF00535"/>
    </source>
</evidence>
<dbReference type="CDD" id="cd02511">
    <property type="entry name" value="Beta4Glucosyltransferase"/>
    <property type="match status" value="1"/>
</dbReference>
<dbReference type="RefSeq" id="WP_161745731.1">
    <property type="nucleotide sequence ID" value="NZ_JAAAMV010000023.1"/>
</dbReference>
<gene>
    <name evidence="2" type="ORF">GT019_22770</name>
</gene>
<dbReference type="SUPFAM" id="SSF53448">
    <property type="entry name" value="Nucleotide-diphospho-sugar transferases"/>
    <property type="match status" value="1"/>
</dbReference>
<proteinExistence type="predicted"/>
<dbReference type="InterPro" id="IPR001173">
    <property type="entry name" value="Glyco_trans_2-like"/>
</dbReference>
<dbReference type="PANTHER" id="PTHR43630">
    <property type="entry name" value="POLY-BETA-1,6-N-ACETYL-D-GLUCOSAMINE SYNTHASE"/>
    <property type="match status" value="1"/>
</dbReference>
<dbReference type="PANTHER" id="PTHR43630:SF2">
    <property type="entry name" value="GLYCOSYLTRANSFERASE"/>
    <property type="match status" value="1"/>
</dbReference>
<sequence>MNKLISACMIVKNEEKVIERCLSSIKEYVDEIIIIDTGSTDRTREIASAFTNHIYDFEWINDFAAARNEGIRRATSQWIFVIDADEYFPPAEAAAFRRFLEQELPAEGVVYELSVVNLMGDSEQTSNAISTGEIPRLFPNHHDIYYTRPIHEQLYCLNGTSLRHKLAPGSLFHTGYLNETIQSKDKLTRNASIFSELKNKKGLSAYDYFTIGNEKGIQRDFQSAIYYFERSLKKGERESGNTWYPRCIIALTQAYLEEKRLYDAWSVVENKLSKWNAYPEYHSLKGLIYFQLGLFEAAAQESMEALQTAERLAEKTHVFWLDRPDYASTFPLRILFQIHSWEKDTEKSIYYLTKLLVQNPYDHGALTQLITILSQTQPVQDIGRLLEGVGSDLKYQLYLFKTSLTLGNGDLAAYFHEKLAAVASELNLFDQLNYALLKQNEADFETIWNQIHGDDCMQFDKLVTITLGSLVWGKDFLGQVTIPDDHALSQSYQAVRSIIQKESVIHHSHIYPLLTKSYLFQFYELYDQLVNTYNTPETINALANFFYTKKQEDLALNYYSLLLRNNELDATSLENLAMYHLFHNYIDDGLEFLLLAIEKRPDALRFYTLYLAYCTDADAKRNFIQKYGDKFSFYRKIPALAHLLR</sequence>
<dbReference type="Pfam" id="PF00535">
    <property type="entry name" value="Glycos_transf_2"/>
    <property type="match status" value="1"/>
</dbReference>
<reference evidence="2 3" key="1">
    <citation type="submission" date="2020-01" db="EMBL/GenBank/DDBJ databases">
        <title>Paenibacillus soybeanensis sp. nov. isolated from the nodules of soybean (Glycine max(L.) Merr).</title>
        <authorList>
            <person name="Wang H."/>
        </authorList>
    </citation>
    <scope>NUCLEOTIDE SEQUENCE [LARGE SCALE GENOMIC DNA]</scope>
    <source>
        <strain evidence="2 3">T1</strain>
    </source>
</reference>
<evidence type="ECO:0000313" key="2">
    <source>
        <dbReference type="EMBL" id="NBD26707.1"/>
    </source>
</evidence>
<accession>A0ABW9XVJ6</accession>